<comment type="function">
    <text evidence="1">An FAD assembly protein, which accelerates covalent attachment of the cofactor into other proteins. Plays an essential role in the assembly of succinate dehydrogenase (SDH, respiratory complex II), an enzyme complex that is a component of both the tricarboxylic acid cycle and the electron transport chain, and which couples the oxidation of succinate to fumarate with the reduction of ubiquinone (coenzyme Q) to ubiquinol. Required for flavinylation (covalent attachment of FAD) of the flavoprotein subunit SdhA of SDH and other flavinylated proteins as well.</text>
</comment>
<dbReference type="SUPFAM" id="SSF109910">
    <property type="entry name" value="YgfY-like"/>
    <property type="match status" value="1"/>
</dbReference>
<dbReference type="Pfam" id="PF03937">
    <property type="entry name" value="Sdh5"/>
    <property type="match status" value="1"/>
</dbReference>
<dbReference type="InterPro" id="IPR050531">
    <property type="entry name" value="SdhE_FAD_assembly_factor"/>
</dbReference>
<evidence type="ECO:0000256" key="3">
    <source>
        <dbReference type="ARBA" id="ARBA00008571"/>
    </source>
</evidence>
<evidence type="ECO:0000256" key="2">
    <source>
        <dbReference type="ARBA" id="ARBA00004496"/>
    </source>
</evidence>
<dbReference type="InterPro" id="IPR005631">
    <property type="entry name" value="SDH"/>
</dbReference>
<proteinExistence type="inferred from homology"/>
<dbReference type="EMBL" id="JBHTIF010000001">
    <property type="protein sequence ID" value="MFD0726027.1"/>
    <property type="molecule type" value="Genomic_DNA"/>
</dbReference>
<keyword evidence="5" id="KW-0963">Cytoplasm</keyword>
<comment type="subcellular location">
    <subcellularLocation>
        <location evidence="2">Cytoplasm</location>
    </subcellularLocation>
</comment>
<dbReference type="PANTHER" id="PTHR39585:SF1">
    <property type="entry name" value="FAD ASSEMBLY FACTOR SDHE"/>
    <property type="match status" value="1"/>
</dbReference>
<sequence length="87" mass="10561">MRTPTEAERIELQKLRWRSRRGMRELDQLMERYLAARWLEADDAERAVFDRLLACEDDRLWRWFLGYETAEDADLHAIVERIRALPV</sequence>
<dbReference type="Gene3D" id="1.10.150.250">
    <property type="entry name" value="Flavinator of succinate dehydrogenase"/>
    <property type="match status" value="1"/>
</dbReference>
<evidence type="ECO:0000313" key="7">
    <source>
        <dbReference type="EMBL" id="MFD0726027.1"/>
    </source>
</evidence>
<keyword evidence="8" id="KW-1185">Reference proteome</keyword>
<evidence type="ECO:0000256" key="6">
    <source>
        <dbReference type="ARBA" id="ARBA00023186"/>
    </source>
</evidence>
<comment type="similarity">
    <text evidence="3">Belongs to the SdhE FAD assembly factor family.</text>
</comment>
<organism evidence="7 8">
    <name type="scientific">Lysobacter brunescens</name>
    <dbReference type="NCBI Taxonomy" id="262323"/>
    <lineage>
        <taxon>Bacteria</taxon>
        <taxon>Pseudomonadati</taxon>
        <taxon>Pseudomonadota</taxon>
        <taxon>Gammaproteobacteria</taxon>
        <taxon>Lysobacterales</taxon>
        <taxon>Lysobacteraceae</taxon>
        <taxon>Lysobacter</taxon>
    </lineage>
</organism>
<accession>A0ABW2YE66</accession>
<protein>
    <recommendedName>
        <fullName evidence="4">FAD assembly factor SdhE</fullName>
    </recommendedName>
</protein>
<evidence type="ECO:0000313" key="8">
    <source>
        <dbReference type="Proteomes" id="UP001597110"/>
    </source>
</evidence>
<dbReference type="PANTHER" id="PTHR39585">
    <property type="entry name" value="FAD ASSEMBLY FACTOR SDHE"/>
    <property type="match status" value="1"/>
</dbReference>
<evidence type="ECO:0000256" key="4">
    <source>
        <dbReference type="ARBA" id="ARBA00019418"/>
    </source>
</evidence>
<keyword evidence="6" id="KW-0143">Chaperone</keyword>
<dbReference type="RefSeq" id="WP_386823597.1">
    <property type="nucleotide sequence ID" value="NZ_JBHTIF010000001.1"/>
</dbReference>
<reference evidence="8" key="1">
    <citation type="journal article" date="2019" name="Int. J. Syst. Evol. Microbiol.">
        <title>The Global Catalogue of Microorganisms (GCM) 10K type strain sequencing project: providing services to taxonomists for standard genome sequencing and annotation.</title>
        <authorList>
            <consortium name="The Broad Institute Genomics Platform"/>
            <consortium name="The Broad Institute Genome Sequencing Center for Infectious Disease"/>
            <person name="Wu L."/>
            <person name="Ma J."/>
        </authorList>
    </citation>
    <scope>NUCLEOTIDE SEQUENCE [LARGE SCALE GENOMIC DNA]</scope>
    <source>
        <strain evidence="8">CCUG 55585</strain>
    </source>
</reference>
<gene>
    <name evidence="7" type="ORF">ACFQ0E_10495</name>
</gene>
<dbReference type="Proteomes" id="UP001597110">
    <property type="component" value="Unassembled WGS sequence"/>
</dbReference>
<evidence type="ECO:0000256" key="1">
    <source>
        <dbReference type="ARBA" id="ARBA00003135"/>
    </source>
</evidence>
<name>A0ABW2YE66_9GAMM</name>
<comment type="caution">
    <text evidence="7">The sequence shown here is derived from an EMBL/GenBank/DDBJ whole genome shotgun (WGS) entry which is preliminary data.</text>
</comment>
<dbReference type="InterPro" id="IPR036714">
    <property type="entry name" value="SDH_sf"/>
</dbReference>
<evidence type="ECO:0000256" key="5">
    <source>
        <dbReference type="ARBA" id="ARBA00022490"/>
    </source>
</evidence>